<proteinExistence type="predicted"/>
<keyword evidence="3" id="KW-1185">Reference proteome</keyword>
<gene>
    <name evidence="2" type="primary">slyX</name>
    <name evidence="2" type="ORF">BerOc1_01589</name>
</gene>
<accession>A0A1J5N4A8</accession>
<evidence type="ECO:0000313" key="2">
    <source>
        <dbReference type="EMBL" id="OIQ49664.1"/>
    </source>
</evidence>
<name>A0A1J5N4A8_9BACT</name>
<dbReference type="PANTHER" id="PTHR36508">
    <property type="entry name" value="PROTEIN SLYX"/>
    <property type="match status" value="1"/>
</dbReference>
<sequence length="69" mass="8033">MDDRIERLESLVALQDRTMEKLSDQIFDQQKQIEDLRRLVERLAKKVRALDEEIESSGPADVPPPHYNG</sequence>
<dbReference type="Pfam" id="PF04102">
    <property type="entry name" value="SlyX"/>
    <property type="match status" value="1"/>
</dbReference>
<feature type="coiled-coil region" evidence="1">
    <location>
        <begin position="5"/>
        <end position="53"/>
    </location>
</feature>
<dbReference type="OrthoDB" id="5461272at2"/>
<evidence type="ECO:0000313" key="3">
    <source>
        <dbReference type="Proteomes" id="UP000181901"/>
    </source>
</evidence>
<reference evidence="2 3" key="1">
    <citation type="submission" date="2015-09" db="EMBL/GenBank/DDBJ databases">
        <title>Genome of Desulfovibrio dechloracetivorans BerOc1, a mercury methylating strain isolated from highly hydrocarbons and metals contaminated coastal sediments.</title>
        <authorList>
            <person name="Goni Urriza M."/>
            <person name="Gassie C."/>
            <person name="Bouchez O."/>
            <person name="Klopp C."/>
            <person name="Ranchou-Peyruse A."/>
            <person name="Remy G."/>
        </authorList>
    </citation>
    <scope>NUCLEOTIDE SEQUENCE [LARGE SCALE GENOMIC DNA]</scope>
    <source>
        <strain evidence="2 3">BerOc1</strain>
    </source>
</reference>
<comment type="caution">
    <text evidence="2">The sequence shown here is derived from an EMBL/GenBank/DDBJ whole genome shotgun (WGS) entry which is preliminary data.</text>
</comment>
<dbReference type="PANTHER" id="PTHR36508:SF1">
    <property type="entry name" value="PROTEIN SLYX"/>
    <property type="match status" value="1"/>
</dbReference>
<dbReference type="Proteomes" id="UP000181901">
    <property type="component" value="Unassembled WGS sequence"/>
</dbReference>
<evidence type="ECO:0000256" key="1">
    <source>
        <dbReference type="SAM" id="Coils"/>
    </source>
</evidence>
<organism evidence="2 3">
    <name type="scientific">Pseudodesulfovibrio hydrargyri</name>
    <dbReference type="NCBI Taxonomy" id="2125990"/>
    <lineage>
        <taxon>Bacteria</taxon>
        <taxon>Pseudomonadati</taxon>
        <taxon>Thermodesulfobacteriota</taxon>
        <taxon>Desulfovibrionia</taxon>
        <taxon>Desulfovibrionales</taxon>
        <taxon>Desulfovibrionaceae</taxon>
    </lineage>
</organism>
<dbReference type="InterPro" id="IPR007236">
    <property type="entry name" value="SlyX"/>
</dbReference>
<dbReference type="EMBL" id="LKAQ01000004">
    <property type="protein sequence ID" value="OIQ49664.1"/>
    <property type="molecule type" value="Genomic_DNA"/>
</dbReference>
<dbReference type="RefSeq" id="WP_084641246.1">
    <property type="nucleotide sequence ID" value="NZ_LKAQ01000004.1"/>
</dbReference>
<protein>
    <submittedName>
        <fullName evidence="2">Protein SlyX</fullName>
    </submittedName>
</protein>
<keyword evidence="1" id="KW-0175">Coiled coil</keyword>
<dbReference type="AlphaFoldDB" id="A0A1J5N4A8"/>